<keyword evidence="1" id="KW-0812">Transmembrane</keyword>
<dbReference type="STRING" id="478744.SAMN05444359_101452"/>
<protein>
    <submittedName>
        <fullName evidence="2">Putative membrane protein</fullName>
    </submittedName>
</protein>
<feature type="transmembrane region" description="Helical" evidence="1">
    <location>
        <begin position="20"/>
        <end position="39"/>
    </location>
</feature>
<feature type="transmembrane region" description="Helical" evidence="1">
    <location>
        <begin position="86"/>
        <end position="105"/>
    </location>
</feature>
<dbReference type="OrthoDB" id="9811380at2"/>
<organism evidence="2 3">
    <name type="scientific">Neolewinella agarilytica</name>
    <dbReference type="NCBI Taxonomy" id="478744"/>
    <lineage>
        <taxon>Bacteria</taxon>
        <taxon>Pseudomonadati</taxon>
        <taxon>Bacteroidota</taxon>
        <taxon>Saprospiria</taxon>
        <taxon>Saprospirales</taxon>
        <taxon>Lewinellaceae</taxon>
        <taxon>Neolewinella</taxon>
    </lineage>
</organism>
<accession>A0A1H8ZV12</accession>
<name>A0A1H8ZV12_9BACT</name>
<evidence type="ECO:0000313" key="2">
    <source>
        <dbReference type="EMBL" id="SEP68087.1"/>
    </source>
</evidence>
<dbReference type="Proteomes" id="UP000199021">
    <property type="component" value="Unassembled WGS sequence"/>
</dbReference>
<feature type="transmembrane region" description="Helical" evidence="1">
    <location>
        <begin position="175"/>
        <end position="194"/>
    </location>
</feature>
<dbReference type="PANTHER" id="PTHR37692">
    <property type="entry name" value="HYPOTHETICAL MEMBRANE SPANNING PROTEIN"/>
    <property type="match status" value="1"/>
</dbReference>
<dbReference type="InParanoid" id="A0A1H8ZV12"/>
<feature type="transmembrane region" description="Helical" evidence="1">
    <location>
        <begin position="51"/>
        <end position="74"/>
    </location>
</feature>
<feature type="transmembrane region" description="Helical" evidence="1">
    <location>
        <begin position="136"/>
        <end position="163"/>
    </location>
</feature>
<evidence type="ECO:0000313" key="3">
    <source>
        <dbReference type="Proteomes" id="UP000199021"/>
    </source>
</evidence>
<proteinExistence type="predicted"/>
<dbReference type="AlphaFoldDB" id="A0A1H8ZV12"/>
<keyword evidence="1" id="KW-1133">Transmembrane helix</keyword>
<dbReference type="PANTHER" id="PTHR37692:SF1">
    <property type="entry name" value="DUF420 DOMAIN-CONTAINING PROTEIN"/>
    <property type="match status" value="1"/>
</dbReference>
<sequence length="199" mass="22224">MIKAYPELTTYPEKERGLKIAVWVASVAVLLLVGLMRQYKLPVPDGWDVGFLPAVNATLNALTAVALLFSLYFIKQRKVVAHRNANALALGFSVLFLLCYVVYHFTTPEVIYGDVDHDGLLSAAEEAAVAGKRTTYLVILLSHISLAGILLPFILLTTLRALVGKYEMHRKMARIVWPLWLYVAITGPVVYLMLRGYYP</sequence>
<dbReference type="RefSeq" id="WP_090165154.1">
    <property type="nucleotide sequence ID" value="NZ_FOFB01000001.1"/>
</dbReference>
<dbReference type="FunCoup" id="A0A1H8ZV12">
    <property type="interactions" value="3"/>
</dbReference>
<gene>
    <name evidence="2" type="ORF">SAMN05444359_101452</name>
</gene>
<dbReference type="Pfam" id="PF04238">
    <property type="entry name" value="DUF420"/>
    <property type="match status" value="1"/>
</dbReference>
<keyword evidence="3" id="KW-1185">Reference proteome</keyword>
<dbReference type="EMBL" id="FOFB01000001">
    <property type="protein sequence ID" value="SEP68087.1"/>
    <property type="molecule type" value="Genomic_DNA"/>
</dbReference>
<dbReference type="InterPro" id="IPR007352">
    <property type="entry name" value="DUF420"/>
</dbReference>
<evidence type="ECO:0000256" key="1">
    <source>
        <dbReference type="SAM" id="Phobius"/>
    </source>
</evidence>
<keyword evidence="1" id="KW-0472">Membrane</keyword>
<reference evidence="3" key="1">
    <citation type="submission" date="2016-10" db="EMBL/GenBank/DDBJ databases">
        <authorList>
            <person name="Varghese N."/>
            <person name="Submissions S."/>
        </authorList>
    </citation>
    <scope>NUCLEOTIDE SEQUENCE [LARGE SCALE GENOMIC DNA]</scope>
    <source>
        <strain evidence="3">DSM 24740</strain>
    </source>
</reference>